<dbReference type="PROSITE" id="PS50160">
    <property type="entry name" value="DNA_LIGASE_A3"/>
    <property type="match status" value="1"/>
</dbReference>
<reference evidence="16" key="1">
    <citation type="submission" date="2021-11" db="EMBL/GenBank/DDBJ databases">
        <title>Genome sequence.</title>
        <authorList>
            <person name="Sun Q."/>
        </authorList>
    </citation>
    <scope>NUCLEOTIDE SEQUENCE</scope>
    <source>
        <strain evidence="16">JC740</strain>
    </source>
</reference>
<dbReference type="InterPro" id="IPR050191">
    <property type="entry name" value="ATP-dep_DNA_ligase"/>
</dbReference>
<keyword evidence="5" id="KW-0479">Metal-binding</keyword>
<name>A0ABS8NM61_9BACT</name>
<evidence type="ECO:0000259" key="15">
    <source>
        <dbReference type="PROSITE" id="PS50160"/>
    </source>
</evidence>
<dbReference type="EMBL" id="JAJKFW010000057">
    <property type="protein sequence ID" value="MCC9644601.1"/>
    <property type="molecule type" value="Genomic_DNA"/>
</dbReference>
<keyword evidence="3" id="KW-0132">Cell division</keyword>
<evidence type="ECO:0000256" key="10">
    <source>
        <dbReference type="ARBA" id="ARBA00023172"/>
    </source>
</evidence>
<dbReference type="PANTHER" id="PTHR45674:SF13">
    <property type="entry name" value="DNA LIGASE-RELATED"/>
    <property type="match status" value="1"/>
</dbReference>
<dbReference type="InterPro" id="IPR012309">
    <property type="entry name" value="DNA_ligase_ATP-dep_C"/>
</dbReference>
<evidence type="ECO:0000256" key="13">
    <source>
        <dbReference type="ARBA" id="ARBA00034003"/>
    </source>
</evidence>
<evidence type="ECO:0000256" key="8">
    <source>
        <dbReference type="ARBA" id="ARBA00022840"/>
    </source>
</evidence>
<comment type="catalytic activity">
    <reaction evidence="13">
        <text>ATP + (deoxyribonucleotide)n-3'-hydroxyl + 5'-phospho-(deoxyribonucleotide)m = (deoxyribonucleotide)n+m + AMP + diphosphate.</text>
        <dbReference type="EC" id="6.5.1.1"/>
    </reaction>
</comment>
<dbReference type="InterPro" id="IPR012340">
    <property type="entry name" value="NA-bd_OB-fold"/>
</dbReference>
<dbReference type="InterPro" id="IPR016059">
    <property type="entry name" value="DNA_ligase_ATP-dep_CS"/>
</dbReference>
<dbReference type="Gene3D" id="3.30.470.30">
    <property type="entry name" value="DNA ligase/mRNA capping enzyme"/>
    <property type="match status" value="1"/>
</dbReference>
<dbReference type="GO" id="GO:0003910">
    <property type="term" value="F:DNA ligase (ATP) activity"/>
    <property type="evidence" value="ECO:0007669"/>
    <property type="project" value="UniProtKB-EC"/>
</dbReference>
<dbReference type="Gene3D" id="1.10.3260.10">
    <property type="entry name" value="DNA ligase, ATP-dependent, N-terminal domain"/>
    <property type="match status" value="1"/>
</dbReference>
<dbReference type="InterPro" id="IPR036599">
    <property type="entry name" value="DNA_ligase_N_sf"/>
</dbReference>
<keyword evidence="11" id="KW-0234">DNA repair</keyword>
<dbReference type="InterPro" id="IPR012308">
    <property type="entry name" value="DNA_ligase_ATP-dep_N"/>
</dbReference>
<keyword evidence="7" id="KW-0227">DNA damage</keyword>
<dbReference type="NCBIfam" id="NF006701">
    <property type="entry name" value="PRK09247.1"/>
    <property type="match status" value="1"/>
</dbReference>
<dbReference type="SUPFAM" id="SSF56091">
    <property type="entry name" value="DNA ligase/mRNA capping enzyme, catalytic domain"/>
    <property type="match status" value="1"/>
</dbReference>
<dbReference type="Pfam" id="PF04675">
    <property type="entry name" value="DNA_ligase_A_N"/>
    <property type="match status" value="1"/>
</dbReference>
<dbReference type="CDD" id="cd07897">
    <property type="entry name" value="Adenylation_DNA_ligase_Bac1"/>
    <property type="match status" value="1"/>
</dbReference>
<protein>
    <recommendedName>
        <fullName evidence="1">DNA ligase (ATP)</fullName>
        <ecNumber evidence="1">6.5.1.1</ecNumber>
    </recommendedName>
</protein>
<accession>A0ABS8NM61</accession>
<organism evidence="16 17">
    <name type="scientific">Rhodopirellula halodulae</name>
    <dbReference type="NCBI Taxonomy" id="2894198"/>
    <lineage>
        <taxon>Bacteria</taxon>
        <taxon>Pseudomonadati</taxon>
        <taxon>Planctomycetota</taxon>
        <taxon>Planctomycetia</taxon>
        <taxon>Pirellulales</taxon>
        <taxon>Pirellulaceae</taxon>
        <taxon>Rhodopirellula</taxon>
    </lineage>
</organism>
<feature type="domain" description="ATP-dependent DNA ligase family profile" evidence="15">
    <location>
        <begin position="324"/>
        <end position="454"/>
    </location>
</feature>
<evidence type="ECO:0000256" key="2">
    <source>
        <dbReference type="ARBA" id="ARBA00022598"/>
    </source>
</evidence>
<evidence type="ECO:0000256" key="14">
    <source>
        <dbReference type="SAM" id="MobiDB-lite"/>
    </source>
</evidence>
<evidence type="ECO:0000256" key="11">
    <source>
        <dbReference type="ARBA" id="ARBA00023204"/>
    </source>
</evidence>
<dbReference type="NCBIfam" id="TIGR04120">
    <property type="entry name" value="DNA_lig_bact"/>
    <property type="match status" value="1"/>
</dbReference>
<dbReference type="Pfam" id="PF04679">
    <property type="entry name" value="DNA_ligase_A_C"/>
    <property type="match status" value="1"/>
</dbReference>
<feature type="compositionally biased region" description="Polar residues" evidence="14">
    <location>
        <begin position="555"/>
        <end position="566"/>
    </location>
</feature>
<keyword evidence="9" id="KW-0460">Magnesium</keyword>
<evidence type="ECO:0000256" key="1">
    <source>
        <dbReference type="ARBA" id="ARBA00012727"/>
    </source>
</evidence>
<keyword evidence="6" id="KW-0547">Nucleotide-binding</keyword>
<evidence type="ECO:0000256" key="7">
    <source>
        <dbReference type="ARBA" id="ARBA00022763"/>
    </source>
</evidence>
<evidence type="ECO:0000256" key="6">
    <source>
        <dbReference type="ARBA" id="ARBA00022741"/>
    </source>
</evidence>
<feature type="region of interest" description="Disordered" evidence="14">
    <location>
        <begin position="547"/>
        <end position="566"/>
    </location>
</feature>
<dbReference type="PANTHER" id="PTHR45674">
    <property type="entry name" value="DNA LIGASE 1/3 FAMILY MEMBER"/>
    <property type="match status" value="1"/>
</dbReference>
<dbReference type="EC" id="6.5.1.1" evidence="1"/>
<dbReference type="Pfam" id="PF01068">
    <property type="entry name" value="DNA_ligase_A_M"/>
    <property type="match status" value="1"/>
</dbReference>
<evidence type="ECO:0000256" key="4">
    <source>
        <dbReference type="ARBA" id="ARBA00022705"/>
    </source>
</evidence>
<dbReference type="CDD" id="cd07972">
    <property type="entry name" value="OBF_DNA_ligase_Arch_LigB"/>
    <property type="match status" value="1"/>
</dbReference>
<evidence type="ECO:0000313" key="17">
    <source>
        <dbReference type="Proteomes" id="UP001430306"/>
    </source>
</evidence>
<dbReference type="PROSITE" id="PS00697">
    <property type="entry name" value="DNA_LIGASE_A1"/>
    <property type="match status" value="1"/>
</dbReference>
<keyword evidence="2 16" id="KW-0436">Ligase</keyword>
<keyword evidence="8" id="KW-0067">ATP-binding</keyword>
<proteinExistence type="predicted"/>
<dbReference type="InterPro" id="IPR026333">
    <property type="entry name" value="ATP_dep_DNA_lig_pp_1105_fam"/>
</dbReference>
<evidence type="ECO:0000256" key="5">
    <source>
        <dbReference type="ARBA" id="ARBA00022723"/>
    </source>
</evidence>
<keyword evidence="12" id="KW-0131">Cell cycle</keyword>
<evidence type="ECO:0000313" key="16">
    <source>
        <dbReference type="EMBL" id="MCC9644601.1"/>
    </source>
</evidence>
<sequence length="566" mass="63483">MKLFAELFRRLDQTTKTNEKVAAIAAYMSAAAPEDAAWAIAALSGRRVKRLVSTGLLRRLAAEQAGVPDWLFEESYDAVGDLAETITLLVPAGNSSDADSRSLSEWMHEKVLPLSRMDESQQSDAVRQMWAETRGTSRLILMKLITGAFRVGVSSRLVARGIAESNGLPADVIAHRLMGDWSPTPEFVRKIHSPDLDDALHSRPYPFCLAHALADDAHETGDAPDWSALGDPADYQADWKWDGIRGQVIRRAGRTYIWSRGEDLMVDRWPEIERAAEFLPDGTVLDGEILASRFATTDASSPSIEVLPFAQLQRRIGRKTVGKKLLTEVPVMFHAFDCIEANGMDLREQPLSERREQLQAILAKHQPPSMVWNEPLSFSSWQGLADLRSQSRDVLAEGVMIKRLDAPYSVGRTRGVWWKWKLAPHTVDAVLIYAQRGHGKRASLYTDYTFAVWDDDKLVPFAKAYSGLTDAEIQKVDRFVRDNTSERFGPVRSVQPELVMELAFEGLQRSTRHKSGIATRFPRIVRWRTDKKPEDADRLSDLLAMLPDPEPKSISVKNESASPRNI</sequence>
<gene>
    <name evidence="16" type="ORF">LOC71_20190</name>
</gene>
<evidence type="ECO:0000256" key="9">
    <source>
        <dbReference type="ARBA" id="ARBA00022842"/>
    </source>
</evidence>
<comment type="caution">
    <text evidence="16">The sequence shown here is derived from an EMBL/GenBank/DDBJ whole genome shotgun (WGS) entry which is preliminary data.</text>
</comment>
<keyword evidence="10" id="KW-0233">DNA recombination</keyword>
<dbReference type="RefSeq" id="WP_230276317.1">
    <property type="nucleotide sequence ID" value="NZ_JAJKFW010000057.1"/>
</dbReference>
<keyword evidence="4" id="KW-0235">DNA replication</keyword>
<dbReference type="Gene3D" id="2.40.50.140">
    <property type="entry name" value="Nucleic acid-binding proteins"/>
    <property type="match status" value="1"/>
</dbReference>
<evidence type="ECO:0000256" key="3">
    <source>
        <dbReference type="ARBA" id="ARBA00022618"/>
    </source>
</evidence>
<dbReference type="SUPFAM" id="SSF50249">
    <property type="entry name" value="Nucleic acid-binding proteins"/>
    <property type="match status" value="1"/>
</dbReference>
<keyword evidence="17" id="KW-1185">Reference proteome</keyword>
<evidence type="ECO:0000256" key="12">
    <source>
        <dbReference type="ARBA" id="ARBA00023306"/>
    </source>
</evidence>
<dbReference type="Proteomes" id="UP001430306">
    <property type="component" value="Unassembled WGS sequence"/>
</dbReference>
<dbReference type="InterPro" id="IPR012310">
    <property type="entry name" value="DNA_ligase_ATP-dep_cent"/>
</dbReference>